<gene>
    <name evidence="2" type="ORF">N802_04075</name>
</gene>
<evidence type="ECO:0000259" key="1">
    <source>
        <dbReference type="PROSITE" id="PS50943"/>
    </source>
</evidence>
<dbReference type="EMBL" id="AVPJ01000012">
    <property type="protein sequence ID" value="KGN31271.1"/>
    <property type="molecule type" value="Genomic_DNA"/>
</dbReference>
<dbReference type="PROSITE" id="PS50943">
    <property type="entry name" value="HTH_CROC1"/>
    <property type="match status" value="1"/>
</dbReference>
<sequence>MARASGVVVDTLRAIERGSVASPGVFVVSAVARELGLSVDQVLADVAYRVDPDQTRMSGHRS</sequence>
<proteinExistence type="predicted"/>
<feature type="domain" description="HTH cro/C1-type" evidence="1">
    <location>
        <begin position="1"/>
        <end position="42"/>
    </location>
</feature>
<dbReference type="AlphaFoldDB" id="A0A0A0J6N9"/>
<dbReference type="Gene3D" id="1.10.260.40">
    <property type="entry name" value="lambda repressor-like DNA-binding domains"/>
    <property type="match status" value="1"/>
</dbReference>
<keyword evidence="3" id="KW-1185">Reference proteome</keyword>
<dbReference type="Proteomes" id="UP000030002">
    <property type="component" value="Unassembled WGS sequence"/>
</dbReference>
<dbReference type="InterPro" id="IPR010982">
    <property type="entry name" value="Lambda_DNA-bd_dom_sf"/>
</dbReference>
<accession>A0A0A0J6N9</accession>
<comment type="caution">
    <text evidence="2">The sequence shown here is derived from an EMBL/GenBank/DDBJ whole genome shotgun (WGS) entry which is preliminary data.</text>
</comment>
<organism evidence="2 3">
    <name type="scientific">Knoellia sinensis KCTC 19936</name>
    <dbReference type="NCBI Taxonomy" id="1385520"/>
    <lineage>
        <taxon>Bacteria</taxon>
        <taxon>Bacillati</taxon>
        <taxon>Actinomycetota</taxon>
        <taxon>Actinomycetes</taxon>
        <taxon>Micrococcales</taxon>
        <taxon>Intrasporangiaceae</taxon>
        <taxon>Knoellia</taxon>
    </lineage>
</organism>
<name>A0A0A0J6N9_9MICO</name>
<dbReference type="GO" id="GO:0003677">
    <property type="term" value="F:DNA binding"/>
    <property type="evidence" value="ECO:0007669"/>
    <property type="project" value="InterPro"/>
</dbReference>
<dbReference type="InterPro" id="IPR001387">
    <property type="entry name" value="Cro/C1-type_HTH"/>
</dbReference>
<evidence type="ECO:0000313" key="2">
    <source>
        <dbReference type="EMBL" id="KGN31271.1"/>
    </source>
</evidence>
<protein>
    <recommendedName>
        <fullName evidence="1">HTH cro/C1-type domain-containing protein</fullName>
    </recommendedName>
</protein>
<evidence type="ECO:0000313" key="3">
    <source>
        <dbReference type="Proteomes" id="UP000030002"/>
    </source>
</evidence>
<reference evidence="2 3" key="1">
    <citation type="submission" date="2013-08" db="EMBL/GenBank/DDBJ databases">
        <title>The genome sequence of Knoellia sinensis.</title>
        <authorList>
            <person name="Zhu W."/>
            <person name="Wang G."/>
        </authorList>
    </citation>
    <scope>NUCLEOTIDE SEQUENCE [LARGE SCALE GENOMIC DNA]</scope>
    <source>
        <strain evidence="2 3">KCTC 19936</strain>
    </source>
</reference>
<dbReference type="SUPFAM" id="SSF47413">
    <property type="entry name" value="lambda repressor-like DNA-binding domains"/>
    <property type="match status" value="1"/>
</dbReference>